<feature type="chain" id="PRO_5012625743" evidence="1">
    <location>
        <begin position="23"/>
        <end position="101"/>
    </location>
</feature>
<dbReference type="EMBL" id="CP023284">
    <property type="protein sequence ID" value="ATA52832.1"/>
    <property type="molecule type" value="Genomic_DNA"/>
</dbReference>
<accession>A0A250DEZ2</accession>
<evidence type="ECO:0000313" key="3">
    <source>
        <dbReference type="Proteomes" id="UP000217154"/>
    </source>
</evidence>
<gene>
    <name evidence="2" type="ORF">CKY39_06120</name>
</gene>
<feature type="signal peptide" evidence="1">
    <location>
        <begin position="1"/>
        <end position="22"/>
    </location>
</feature>
<keyword evidence="1" id="KW-0732">Signal</keyword>
<name>A0A250DEZ2_9BURK</name>
<reference evidence="2 3" key="1">
    <citation type="submission" date="2017-09" db="EMBL/GenBank/DDBJ databases">
        <title>The diverse metabolic capabilities of V. boronicumulans make it an excellent choice for continued studies on novel biodegradation.</title>
        <authorList>
            <person name="Sun S."/>
        </authorList>
    </citation>
    <scope>NUCLEOTIDE SEQUENCE [LARGE SCALE GENOMIC DNA]</scope>
    <source>
        <strain evidence="2 3">J1</strain>
    </source>
</reference>
<evidence type="ECO:0000256" key="1">
    <source>
        <dbReference type="SAM" id="SignalP"/>
    </source>
</evidence>
<sequence length="101" mass="9520">MKTNKLVATVALATLAISSAFAQTQVTPAPASNNRAFTPGPAGAPSATAAGLGGLTPVQWGAVAGTGALMLTLGSSNNGNGGGGFFVPGTGTTGTGTTGTR</sequence>
<evidence type="ECO:0000313" key="2">
    <source>
        <dbReference type="EMBL" id="ATA52832.1"/>
    </source>
</evidence>
<protein>
    <submittedName>
        <fullName evidence="2">Uncharacterized protein</fullName>
    </submittedName>
</protein>
<dbReference type="AlphaFoldDB" id="A0A250DEZ2"/>
<dbReference type="Proteomes" id="UP000217154">
    <property type="component" value="Chromosome"/>
</dbReference>
<dbReference type="RefSeq" id="WP_082818080.1">
    <property type="nucleotide sequence ID" value="NZ_CP023284.1"/>
</dbReference>
<organism evidence="2 3">
    <name type="scientific">Variovorax boronicumulans</name>
    <dbReference type="NCBI Taxonomy" id="436515"/>
    <lineage>
        <taxon>Bacteria</taxon>
        <taxon>Pseudomonadati</taxon>
        <taxon>Pseudomonadota</taxon>
        <taxon>Betaproteobacteria</taxon>
        <taxon>Burkholderiales</taxon>
        <taxon>Comamonadaceae</taxon>
        <taxon>Variovorax</taxon>
    </lineage>
</organism>
<dbReference type="KEGG" id="vbo:CKY39_06120"/>
<proteinExistence type="predicted"/>